<reference evidence="2" key="1">
    <citation type="submission" date="2020-07" db="EMBL/GenBank/DDBJ databases">
        <title>Multicomponent nature underlies the extraordinary mechanical properties of spider dragline silk.</title>
        <authorList>
            <person name="Kono N."/>
            <person name="Nakamura H."/>
            <person name="Mori M."/>
            <person name="Yoshida Y."/>
            <person name="Ohtoshi R."/>
            <person name="Malay A.D."/>
            <person name="Moran D.A.P."/>
            <person name="Tomita M."/>
            <person name="Numata K."/>
            <person name="Arakawa K."/>
        </authorList>
    </citation>
    <scope>NUCLEOTIDE SEQUENCE</scope>
</reference>
<feature type="region of interest" description="Disordered" evidence="1">
    <location>
        <begin position="68"/>
        <end position="95"/>
    </location>
</feature>
<feature type="compositionally biased region" description="Polar residues" evidence="1">
    <location>
        <begin position="81"/>
        <end position="95"/>
    </location>
</feature>
<proteinExistence type="predicted"/>
<comment type="caution">
    <text evidence="2">The sequence shown here is derived from an EMBL/GenBank/DDBJ whole genome shotgun (WGS) entry which is preliminary data.</text>
</comment>
<evidence type="ECO:0000313" key="2">
    <source>
        <dbReference type="EMBL" id="GFR23297.1"/>
    </source>
</evidence>
<protein>
    <submittedName>
        <fullName evidence="2">Uncharacterized protein</fullName>
    </submittedName>
</protein>
<evidence type="ECO:0000256" key="1">
    <source>
        <dbReference type="SAM" id="MobiDB-lite"/>
    </source>
</evidence>
<feature type="compositionally biased region" description="Basic and acidic residues" evidence="1">
    <location>
        <begin position="70"/>
        <end position="80"/>
    </location>
</feature>
<sequence>MYSLLRVQHPIIITQLLLLQWPTMYPRIQLVSQQRPADFRPDVCAPTFHPSQIIPENNNSTIAKIRSSHHPSEHQFKEKVNQNSQNSMNTLSPSLQKIGWVRDEQNIQ</sequence>
<keyword evidence="3" id="KW-1185">Reference proteome</keyword>
<dbReference type="AlphaFoldDB" id="A0A8X6HGE7"/>
<dbReference type="Proteomes" id="UP000887116">
    <property type="component" value="Unassembled WGS sequence"/>
</dbReference>
<gene>
    <name evidence="2" type="ORF">TNCT_103401</name>
</gene>
<accession>A0A8X6HGE7</accession>
<dbReference type="EMBL" id="BMAO01018416">
    <property type="protein sequence ID" value="GFR23297.1"/>
    <property type="molecule type" value="Genomic_DNA"/>
</dbReference>
<evidence type="ECO:0000313" key="3">
    <source>
        <dbReference type="Proteomes" id="UP000887116"/>
    </source>
</evidence>
<organism evidence="2 3">
    <name type="scientific">Trichonephila clavata</name>
    <name type="common">Joro spider</name>
    <name type="synonym">Nephila clavata</name>
    <dbReference type="NCBI Taxonomy" id="2740835"/>
    <lineage>
        <taxon>Eukaryota</taxon>
        <taxon>Metazoa</taxon>
        <taxon>Ecdysozoa</taxon>
        <taxon>Arthropoda</taxon>
        <taxon>Chelicerata</taxon>
        <taxon>Arachnida</taxon>
        <taxon>Araneae</taxon>
        <taxon>Araneomorphae</taxon>
        <taxon>Entelegynae</taxon>
        <taxon>Araneoidea</taxon>
        <taxon>Nephilidae</taxon>
        <taxon>Trichonephila</taxon>
    </lineage>
</organism>
<name>A0A8X6HGE7_TRICU</name>